<dbReference type="SUPFAM" id="SSF64383">
    <property type="entry name" value="Cell-division protein ZipA, C-terminal domain"/>
    <property type="match status" value="1"/>
</dbReference>
<evidence type="ECO:0000256" key="1">
    <source>
        <dbReference type="RuleBase" id="RU003612"/>
    </source>
</evidence>
<evidence type="ECO:0000313" key="6">
    <source>
        <dbReference type="Proteomes" id="UP000028945"/>
    </source>
</evidence>
<comment type="function">
    <text evidence="1">Essential cell division protein that stabilizes the FtsZ protofilaments by cross-linking them and that serves as a cytoplasmic membrane anchor for the Z ring. Also required for the recruitment to the septal ring of downstream cell division proteins.</text>
</comment>
<feature type="domain" description="ZipA C-terminal FtsZ-binding" evidence="4">
    <location>
        <begin position="261"/>
        <end position="313"/>
    </location>
</feature>
<keyword evidence="1" id="KW-0132">Cell division</keyword>
<dbReference type="InterPro" id="IPR036765">
    <property type="entry name" value="ZipA_FtsZ-bd_C_sf"/>
</dbReference>
<dbReference type="InterPro" id="IPR007449">
    <property type="entry name" value="ZipA_FtsZ-bd_C"/>
</dbReference>
<accession>A0A077DE74</accession>
<keyword evidence="6" id="KW-1185">Reference proteome</keyword>
<evidence type="ECO:0000256" key="2">
    <source>
        <dbReference type="RuleBase" id="RU003613"/>
    </source>
</evidence>
<dbReference type="eggNOG" id="COG3115">
    <property type="taxonomic scope" value="Bacteria"/>
</dbReference>
<dbReference type="Proteomes" id="UP000028945">
    <property type="component" value="Chromosome"/>
</dbReference>
<keyword evidence="2 3" id="KW-0472">Membrane</keyword>
<dbReference type="OrthoDB" id="8521018at2"/>
<reference evidence="5 6" key="1">
    <citation type="journal article" date="2014" name="BMC Genomics">
        <title>A genomic perspective on a new bacterial genus and species from the Alcaligenaceae family, Basilea psittacipulmonis.</title>
        <authorList>
            <person name="Whiteson K.L."/>
            <person name="Hernandez D."/>
            <person name="Lazarevic V."/>
            <person name="Gaia N."/>
            <person name="Farinelli L."/>
            <person name="Francois P."/>
            <person name="Pilo P."/>
            <person name="Frey J."/>
            <person name="Schrenzel J."/>
        </authorList>
    </citation>
    <scope>NUCLEOTIDE SEQUENCE [LARGE SCALE GENOMIC DNA]</scope>
    <source>
        <strain evidence="5 6">DSM 24701</strain>
    </source>
</reference>
<dbReference type="RefSeq" id="WP_038500357.1">
    <property type="nucleotide sequence ID" value="NZ_AFWK01000030.1"/>
</dbReference>
<evidence type="ECO:0000259" key="4">
    <source>
        <dbReference type="Pfam" id="PF04354"/>
    </source>
</evidence>
<protein>
    <recommendedName>
        <fullName evidence="1">Cell division protein ZipA</fullName>
    </recommendedName>
</protein>
<dbReference type="Gene3D" id="3.30.1400.10">
    <property type="entry name" value="ZipA, C-terminal FtsZ-binding domain"/>
    <property type="match status" value="1"/>
</dbReference>
<comment type="similarity">
    <text evidence="1">Belongs to the ZipA family.</text>
</comment>
<keyword evidence="2" id="KW-0997">Cell inner membrane</keyword>
<name>A0A077DE74_9BURK</name>
<proteinExistence type="inferred from homology"/>
<keyword evidence="2 3" id="KW-0812">Transmembrane</keyword>
<dbReference type="Pfam" id="PF04354">
    <property type="entry name" value="ZipA_C"/>
    <property type="match status" value="1"/>
</dbReference>
<evidence type="ECO:0000313" key="5">
    <source>
        <dbReference type="EMBL" id="AIL32989.1"/>
    </source>
</evidence>
<keyword evidence="2" id="KW-1003">Cell membrane</keyword>
<dbReference type="EMBL" id="CP009238">
    <property type="protein sequence ID" value="AIL32989.1"/>
    <property type="molecule type" value="Genomic_DNA"/>
</dbReference>
<evidence type="ECO:0000256" key="3">
    <source>
        <dbReference type="SAM" id="Phobius"/>
    </source>
</evidence>
<gene>
    <name evidence="5" type="ORF">IX83_06385</name>
</gene>
<dbReference type="STRING" id="1072685.IX83_06385"/>
<dbReference type="AlphaFoldDB" id="A0A077DE74"/>
<organism evidence="5 6">
    <name type="scientific">Basilea psittacipulmonis DSM 24701</name>
    <dbReference type="NCBI Taxonomy" id="1072685"/>
    <lineage>
        <taxon>Bacteria</taxon>
        <taxon>Pseudomonadati</taxon>
        <taxon>Pseudomonadota</taxon>
        <taxon>Betaproteobacteria</taxon>
        <taxon>Burkholderiales</taxon>
        <taxon>Alcaligenaceae</taxon>
        <taxon>Basilea</taxon>
    </lineage>
</organism>
<comment type="subcellular location">
    <subcellularLocation>
        <location evidence="2">Cell inner membrane</location>
        <topology evidence="2">Single-pass type I membrane protein</topology>
    </subcellularLocation>
</comment>
<sequence length="342" mass="39096">MEIELYIALALLGAVFILLIFMINWWQFYRSKKTQERQKTKLEHNLIIKELVEEQAQDRLIHETNGEDGQLDDNSDIDEFTELIIDINFEKPVKGSDIRAVAKTHFGSKPARYFGYQENEQLDESTVSQVHLIKDNEIYKSVQIAMTMVNREGPFTEIEWSHVCRIADVIAQLGDGKIEFPVKAKCIEQSHKLDEVCASLDAVVTLNLMFTPKPKSDVVQIVLNNGFVESRYGMEWQNQAGKTRFYLRYGPVSEEDEISLLRLQLDVPRCTPDEYAFDRMLGVAQTLSTKLNASIQDDNGCLVNSDNVGDIDEQLRQHYLVLEKAGFAPGSPRTLRVFSNKL</sequence>
<dbReference type="GO" id="GO:0090529">
    <property type="term" value="P:cell septum assembly"/>
    <property type="evidence" value="ECO:0007669"/>
    <property type="project" value="InterPro"/>
</dbReference>
<keyword evidence="1" id="KW-0131">Cell cycle</keyword>
<dbReference type="GO" id="GO:0005886">
    <property type="term" value="C:plasma membrane"/>
    <property type="evidence" value="ECO:0007669"/>
    <property type="project" value="UniProtKB-SubCell"/>
</dbReference>
<dbReference type="KEGG" id="bpsi:IX83_06385"/>
<dbReference type="HOGENOM" id="CLU_040030_1_0_4"/>
<feature type="transmembrane region" description="Helical" evidence="3">
    <location>
        <begin position="6"/>
        <end position="29"/>
    </location>
</feature>
<keyword evidence="3" id="KW-1133">Transmembrane helix</keyword>